<comment type="caution">
    <text evidence="2">The sequence shown here is derived from an EMBL/GenBank/DDBJ whole genome shotgun (WGS) entry which is preliminary data.</text>
</comment>
<proteinExistence type="predicted"/>
<organism evidence="2 3">
    <name type="scientific">Ambispora leptoticha</name>
    <dbReference type="NCBI Taxonomy" id="144679"/>
    <lineage>
        <taxon>Eukaryota</taxon>
        <taxon>Fungi</taxon>
        <taxon>Fungi incertae sedis</taxon>
        <taxon>Mucoromycota</taxon>
        <taxon>Glomeromycotina</taxon>
        <taxon>Glomeromycetes</taxon>
        <taxon>Archaeosporales</taxon>
        <taxon>Ambisporaceae</taxon>
        <taxon>Ambispora</taxon>
    </lineage>
</organism>
<name>A0A9N9AB77_9GLOM</name>
<reference evidence="2" key="1">
    <citation type="submission" date="2021-06" db="EMBL/GenBank/DDBJ databases">
        <authorList>
            <person name="Kallberg Y."/>
            <person name="Tangrot J."/>
            <person name="Rosling A."/>
        </authorList>
    </citation>
    <scope>NUCLEOTIDE SEQUENCE</scope>
    <source>
        <strain evidence="2">FL130A</strain>
    </source>
</reference>
<feature type="compositionally biased region" description="Acidic residues" evidence="1">
    <location>
        <begin position="80"/>
        <end position="94"/>
    </location>
</feature>
<dbReference type="Proteomes" id="UP000789508">
    <property type="component" value="Unassembled WGS sequence"/>
</dbReference>
<feature type="region of interest" description="Disordered" evidence="1">
    <location>
        <begin position="1"/>
        <end position="37"/>
    </location>
</feature>
<dbReference type="EMBL" id="CAJVPS010001067">
    <property type="protein sequence ID" value="CAG8522965.1"/>
    <property type="molecule type" value="Genomic_DNA"/>
</dbReference>
<dbReference type="OrthoDB" id="2368357at2759"/>
<feature type="compositionally biased region" description="Polar residues" evidence="1">
    <location>
        <begin position="18"/>
        <end position="33"/>
    </location>
</feature>
<evidence type="ECO:0000256" key="1">
    <source>
        <dbReference type="SAM" id="MobiDB-lite"/>
    </source>
</evidence>
<feature type="compositionally biased region" description="Basic and acidic residues" evidence="1">
    <location>
        <begin position="95"/>
        <end position="109"/>
    </location>
</feature>
<gene>
    <name evidence="2" type="ORF">ALEPTO_LOCUS4563</name>
</gene>
<keyword evidence="3" id="KW-1185">Reference proteome</keyword>
<protein>
    <submittedName>
        <fullName evidence="2">11569_t:CDS:1</fullName>
    </submittedName>
</protein>
<sequence>MECHQTNGGRGKILPEVSESTATPIPTSPSYHKSNLVDEVSNEVNSLPDVEICEEIEKTLLEVSAPDDSRDGDAIASEDSNYEYDFEDPFDNNEDDSRSEDVNSSKDDDGFCGFSDDDEDDSRKYPFVYRVHHHVVLLVGRKAKKADETNSRETKINTTIAEQIGKIKAEINNDLTTKMSSRDTNYATKAQNIINMINGKYNEIERVLLQSNATSVAETYQNNFSRINTDFELVGRMITTLQSEINQRHSLVQSANGDLTSKARHHYLPLIYQIPQIQTAGLKEDLDSIRKGVKRVLGVIVGLLKDRISVDNSQPVRDRRLRNSQSNG</sequence>
<feature type="region of interest" description="Disordered" evidence="1">
    <location>
        <begin position="63"/>
        <end position="117"/>
    </location>
</feature>
<evidence type="ECO:0000313" key="2">
    <source>
        <dbReference type="EMBL" id="CAG8522965.1"/>
    </source>
</evidence>
<evidence type="ECO:0000313" key="3">
    <source>
        <dbReference type="Proteomes" id="UP000789508"/>
    </source>
</evidence>
<accession>A0A9N9AB77</accession>
<dbReference type="AlphaFoldDB" id="A0A9N9AB77"/>